<organism evidence="2">
    <name type="scientific">bioreactor metagenome</name>
    <dbReference type="NCBI Taxonomy" id="1076179"/>
    <lineage>
        <taxon>unclassified sequences</taxon>
        <taxon>metagenomes</taxon>
        <taxon>ecological metagenomes</taxon>
    </lineage>
</organism>
<reference evidence="2" key="1">
    <citation type="submission" date="2019-08" db="EMBL/GenBank/DDBJ databases">
        <authorList>
            <person name="Kucharzyk K."/>
            <person name="Murdoch R.W."/>
            <person name="Higgins S."/>
            <person name="Loffler F."/>
        </authorList>
    </citation>
    <scope>NUCLEOTIDE SEQUENCE</scope>
</reference>
<proteinExistence type="predicted"/>
<feature type="domain" description="ORC1/DEAH AAA+ ATPase" evidence="1">
    <location>
        <begin position="291"/>
        <end position="447"/>
    </location>
</feature>
<accession>A0A644TUF9</accession>
<protein>
    <recommendedName>
        <fullName evidence="1">ORC1/DEAH AAA+ ATPase domain-containing protein</fullName>
    </recommendedName>
</protein>
<evidence type="ECO:0000259" key="1">
    <source>
        <dbReference type="Pfam" id="PF13401"/>
    </source>
</evidence>
<sequence>MSNPTAGIGDPYWYEWSIGLLYIVDMLNPDNEIKSVTLQSTSVQGLDDVVINYSNGVTRCIQIKHSRVGDTLTFGDLVSKTDEKDPLLRSLATAWKEAKGNWQQCEAILFTNRSAGTRSSTVKSEDDEKHKRPALSTFWGYLQQEVEQKQEMTLLSFPPEWQHAWGEWHEQLSVLDDNETKVEFLKSLSIQPGQPNLAEVTDILLAKISETFGIDLRQAQGILAYLDTALREWATTKRGVQEAVTSEVVYQKISLSAQHSVGDHTLPPPAPFFPSRMDFLAQLSQELLEGSNSIIFLTGKPGVGKTSVVSALANRREPVIDLRYHAYKPITPSTKILPIDVGETTKIEVLWGDLLTQLRTIFKGSLAKYKVPIRNDFLTSEQLREEVIRLCTILASERQRSTIIAIDGIDHAARAGIDKYTFLTSLIPPEDIPDGIRFLIVGQPPEAYPKYPSWLRSNNPKITKFEIEGITRQDIAVLLTGINSAISEDEFDAAVRLIDHIAEGNTLSAVFAVNEAIDCISVEELQVRLSERKLSHGITTYYDTIWQAALAKIETRFPFIGYRLAGCLSLYGEPLTGKALNGIFNDYNVPASDWGNLLRAIRPLVQEKQGEFYVTHNDVRVHLLKQVQAEPGRLREIAAAIASYYIAENDKRQLRHTNLFDLLELSGMIEKQAQMFTTEFVMEAAALGRPKNELLGQCRKALNAILGTNDWDLLHTLTCALTSLNQLFKTVDITEGNFEFVSEIPPILLSEGTVPRIEMWDIEKAEGAFNDIWRLIECQEIHRAKGIIYRWFNGISPIKLGEILLPQAMADGGDHENIDNRTVALFKLWGRISQHTGFCWTIKQKDIERENLSELEKQVVAHFFCGYLDEGARLGGAIRWGRTLRGAIIYFRHDLERIMHGFAKQRRWREIAITLKTISDRRENWDLSFKVNAATWALLINQPTLNKIWVDPITAEGFAVLDNYSNRYSAEHGYLVAAVSFVLGWTQPQRESAGISQDGVNSYFSQGRERSREHLAVLLNASAMAGRWLRSLITRGPIFAADVVIVNHLVTVLTALLARRSPNQSIWDSKQITELIFEMMIEISGKVGGSHASEVFRFIKCSVSSFPVDFRLKLFWTYLEDHGEYDLLEQWIKHWLGPTGAVWHEDISGRYNIINTFVEVASNSRWQQYIYEANKKMRWSFISYSNHKEYILYDLLEWYQQLAKVRPDIWENQGVKLLEISQLVSQIGDNRASEYIEAAVVSSVAKCGVNSLWRIVVAEGKDRAWLDNPSIIVDGIISLLEDSVVCEKDLLSFWALGIGCFSWQQEYDRCYLKDLLTAIQLTAERLDFNIEEKLDQLGKCDFLDKDQYDHYRFPGRWFRGVVGSSDEELPKLFQDLDAVPLAEAISYIFAKKQNGEGRASHIWHGIAHCAQRLQIEKPGNYAMLLKQLFDLLKSREVIYPWGRYDSADVAYEALIPMLDEQQRWSIVQDVVDRITDEPDSAIWLDATTQNLNQLIFERAKLVGVEAWLKGVDNLLNMHERWITGNGFLPEDVHIEIPSSSAEGIPQTWAQLAVRCAVGRMVSNLGSWTEAALRGLWALVQVSPKDLGYLVDIWDTFDTRQKEWVLVLVERIVTMSSEETYEIFRRIVEECYNGYDLQLKLQAWVILQRREMVNYTPCPEWLLPKHPEHEKIMQLSLIGETGLPRIPSQQHGDMQLIRSFQTVTSILRRLEAATYDDLTDVEKRFTAYIKKYGIRNRVENENASGKYGDMILTFSPELEILMKILYCEMYKQRWSDIPLVRTAQALLHSDEPFILFNVLCKVNSTLSWPVDEELEKILLDSGKARECFLKILNCGLDDNTMLLGGELFLYSRQNDVRVTYNIGLTGKATQQPKEGRSTFSGRSFAFYYPERFDPYESDDEELPTEVTVQSGGICYFIYQQILSYPTIDLSALFDWHPDIKNPTVFIQNGEAVARYECLHGPMRQILQDRFYRQPILHRWVCSRKEFEQSIKDLGLFSYPQLDLKVNPINID</sequence>
<evidence type="ECO:0000313" key="2">
    <source>
        <dbReference type="EMBL" id="MPL69321.1"/>
    </source>
</evidence>
<dbReference type="Pfam" id="PF13401">
    <property type="entry name" value="AAA_22"/>
    <property type="match status" value="1"/>
</dbReference>
<comment type="caution">
    <text evidence="2">The sequence shown here is derived from an EMBL/GenBank/DDBJ whole genome shotgun (WGS) entry which is preliminary data.</text>
</comment>
<dbReference type="EMBL" id="VSSQ01000046">
    <property type="protein sequence ID" value="MPL69321.1"/>
    <property type="molecule type" value="Genomic_DNA"/>
</dbReference>
<gene>
    <name evidence="2" type="ORF">SDC9_15059</name>
</gene>
<name>A0A644TUF9_9ZZZZ</name>
<dbReference type="GO" id="GO:0016887">
    <property type="term" value="F:ATP hydrolysis activity"/>
    <property type="evidence" value="ECO:0007669"/>
    <property type="project" value="InterPro"/>
</dbReference>
<dbReference type="Gene3D" id="3.40.50.300">
    <property type="entry name" value="P-loop containing nucleotide triphosphate hydrolases"/>
    <property type="match status" value="1"/>
</dbReference>
<dbReference type="SUPFAM" id="SSF52540">
    <property type="entry name" value="P-loop containing nucleoside triphosphate hydrolases"/>
    <property type="match status" value="1"/>
</dbReference>
<dbReference type="InterPro" id="IPR049945">
    <property type="entry name" value="AAA_22"/>
</dbReference>
<dbReference type="InterPro" id="IPR027417">
    <property type="entry name" value="P-loop_NTPase"/>
</dbReference>